<dbReference type="PANTHER" id="PTHR24305">
    <property type="entry name" value="CYTOCHROME P450"/>
    <property type="match status" value="1"/>
</dbReference>
<dbReference type="PRINTS" id="PR00463">
    <property type="entry name" value="EP450I"/>
</dbReference>
<evidence type="ECO:0000256" key="1">
    <source>
        <dbReference type="ARBA" id="ARBA00001971"/>
    </source>
</evidence>
<evidence type="ECO:0000256" key="4">
    <source>
        <dbReference type="SAM" id="MobiDB-lite"/>
    </source>
</evidence>
<organism evidence="5 6">
    <name type="scientific">Variovorax rhizosphaerae</name>
    <dbReference type="NCBI Taxonomy" id="1836200"/>
    <lineage>
        <taxon>Bacteria</taxon>
        <taxon>Pseudomonadati</taxon>
        <taxon>Pseudomonadota</taxon>
        <taxon>Betaproteobacteria</taxon>
        <taxon>Burkholderiales</taxon>
        <taxon>Comamonadaceae</taxon>
        <taxon>Variovorax</taxon>
    </lineage>
</organism>
<comment type="caution">
    <text evidence="5">The sequence shown here is derived from an EMBL/GenBank/DDBJ whole genome shotgun (WGS) entry which is preliminary data.</text>
</comment>
<feature type="region of interest" description="Disordered" evidence="4">
    <location>
        <begin position="1"/>
        <end position="25"/>
    </location>
</feature>
<dbReference type="PRINTS" id="PR00385">
    <property type="entry name" value="P450"/>
</dbReference>
<dbReference type="InterPro" id="IPR017972">
    <property type="entry name" value="Cyt_P450_CS"/>
</dbReference>
<keyword evidence="3" id="KW-0479">Metal-binding</keyword>
<keyword evidence="3" id="KW-0503">Monooxygenase</keyword>
<dbReference type="InterPro" id="IPR050121">
    <property type="entry name" value="Cytochrome_P450_monoxygenase"/>
</dbReference>
<accession>A0ABU8WXC4</accession>
<dbReference type="InterPro" id="IPR002401">
    <property type="entry name" value="Cyt_P450_E_grp-I"/>
</dbReference>
<proteinExistence type="inferred from homology"/>
<evidence type="ECO:0000256" key="2">
    <source>
        <dbReference type="ARBA" id="ARBA00010617"/>
    </source>
</evidence>
<dbReference type="Pfam" id="PF00067">
    <property type="entry name" value="p450"/>
    <property type="match status" value="1"/>
</dbReference>
<comment type="cofactor">
    <cofactor evidence="1">
        <name>heme</name>
        <dbReference type="ChEBI" id="CHEBI:30413"/>
    </cofactor>
</comment>
<evidence type="ECO:0000313" key="5">
    <source>
        <dbReference type="EMBL" id="MEJ8852191.1"/>
    </source>
</evidence>
<reference evidence="5 6" key="1">
    <citation type="submission" date="2024-03" db="EMBL/GenBank/DDBJ databases">
        <title>Novel species of the genus Variovorax.</title>
        <authorList>
            <person name="Liu Q."/>
            <person name="Xin Y.-H."/>
        </authorList>
    </citation>
    <scope>NUCLEOTIDE SEQUENCE [LARGE SCALE GENOMIC DNA]</scope>
    <source>
        <strain evidence="5 6">KACC 18900</strain>
    </source>
</reference>
<keyword evidence="6" id="KW-1185">Reference proteome</keyword>
<dbReference type="InterPro" id="IPR036396">
    <property type="entry name" value="Cyt_P450_sf"/>
</dbReference>
<dbReference type="Gene3D" id="1.10.630.10">
    <property type="entry name" value="Cytochrome P450"/>
    <property type="match status" value="1"/>
</dbReference>
<dbReference type="PROSITE" id="PS00086">
    <property type="entry name" value="CYTOCHROME_P450"/>
    <property type="match status" value="1"/>
</dbReference>
<evidence type="ECO:0000256" key="3">
    <source>
        <dbReference type="RuleBase" id="RU000461"/>
    </source>
</evidence>
<keyword evidence="3" id="KW-0408">Iron</keyword>
<evidence type="ECO:0000313" key="6">
    <source>
        <dbReference type="Proteomes" id="UP001385892"/>
    </source>
</evidence>
<comment type="similarity">
    <text evidence="2 3">Belongs to the cytochrome P450 family.</text>
</comment>
<dbReference type="InterPro" id="IPR001128">
    <property type="entry name" value="Cyt_P450"/>
</dbReference>
<sequence length="486" mass="53738">MDTPTLDKPAVPAQPTPRQLADLPGPRGIPLLGNLLQLDPPRMHQQLEQWCKEFGPYFKVKVGRRYLLIVGDHHAVAAMLRDRPDGWKRTTRLEQIGAEMGLKPGVFGANDDDWRRQRRMVMAGFDPAHVKGYFPSLQGVADRLVRRWRKAARDGSAIDLQADLMRYTVDTIAGLAFGAEVNTLESDGDVIQRHLDKIFPALLKRMLSPLPTWRWFPSAADRQLAQGMAAVNEAVDGFVAQARRRMASDPVLRSRPRNLLEAMIAAADEPGSGITDVQVSGNVMTMLLAGEDTTANTIAWMIDLLWRHPEALARVTEEVRRVVGDAARPSFEQVGQLDFVEACAHETMRLRPVAPVLSVQAKKDVIVGDIRVPAGTVAINLMRRDGVNEVHVRRAAAFAPERWLSDAGPGAMAGSARRTSMPFGAGPRICPGRYLALLEIKMAMAVLLSHFDIASIDTPDGQPARERLAFTMMPVGLRMRLRERAS</sequence>
<dbReference type="SUPFAM" id="SSF48264">
    <property type="entry name" value="Cytochrome P450"/>
    <property type="match status" value="1"/>
</dbReference>
<gene>
    <name evidence="5" type="ORF">WKW82_36570</name>
</gene>
<dbReference type="EMBL" id="JBBKZT010000033">
    <property type="protein sequence ID" value="MEJ8852191.1"/>
    <property type="molecule type" value="Genomic_DNA"/>
</dbReference>
<keyword evidence="3" id="KW-0349">Heme</keyword>
<dbReference type="Proteomes" id="UP001385892">
    <property type="component" value="Unassembled WGS sequence"/>
</dbReference>
<name>A0ABU8WXC4_9BURK</name>
<protein>
    <submittedName>
        <fullName evidence="5">Cytochrome P450</fullName>
    </submittedName>
</protein>
<keyword evidence="3" id="KW-0560">Oxidoreductase</keyword>
<dbReference type="RefSeq" id="WP_340348097.1">
    <property type="nucleotide sequence ID" value="NZ_JBBKZT010000033.1"/>
</dbReference>
<dbReference type="PANTHER" id="PTHR24305:SF166">
    <property type="entry name" value="CYTOCHROME P450 12A4, MITOCHONDRIAL-RELATED"/>
    <property type="match status" value="1"/>
</dbReference>